<dbReference type="PANTHER" id="PTHR31350">
    <property type="entry name" value="SI:DKEY-261L7.2"/>
    <property type="match status" value="1"/>
</dbReference>
<organism evidence="2">
    <name type="scientific">marine metagenome</name>
    <dbReference type="NCBI Taxonomy" id="408172"/>
    <lineage>
        <taxon>unclassified sequences</taxon>
        <taxon>metagenomes</taxon>
        <taxon>ecological metagenomes</taxon>
    </lineage>
</organism>
<evidence type="ECO:0000259" key="1">
    <source>
        <dbReference type="Pfam" id="PF13369"/>
    </source>
</evidence>
<feature type="non-terminal residue" evidence="2">
    <location>
        <position position="220"/>
    </location>
</feature>
<accession>A0A382V2T3</accession>
<protein>
    <recommendedName>
        <fullName evidence="1">Protein SirB1 N-terminal domain-containing protein</fullName>
    </recommendedName>
</protein>
<feature type="domain" description="Protein SirB1 N-terminal" evidence="1">
    <location>
        <begin position="107"/>
        <end position="220"/>
    </location>
</feature>
<sequence length="220" mass="24805">MTPSPEKNISHLIRLIDDRDEFVCNQVHDQLVKIGEDAIPFLEIAAKTENLQVKSKALEVIEAIVPKQLLKKFSGLARNLNEGYRGLEAGVILLAKFGYPREDPDSISQVLDQLADEASDQVKNNKSPEQVVRALTRFLFFEKGFKGNEKNFFDPDNTYFSRTLKQRKGIPISLSTLCVLVGQRLELPIVGVGLPGHYIAKYDSLTQPIYFDPFDKGRIL</sequence>
<dbReference type="PANTHER" id="PTHR31350:SF21">
    <property type="entry name" value="F-BOX ONLY PROTEIN 21"/>
    <property type="match status" value="1"/>
</dbReference>
<gene>
    <name evidence="2" type="ORF">METZ01_LOCUS393648</name>
</gene>
<dbReference type="InterPro" id="IPR032698">
    <property type="entry name" value="SirB1_N"/>
</dbReference>
<name>A0A382V2T3_9ZZZZ</name>
<evidence type="ECO:0000313" key="2">
    <source>
        <dbReference type="EMBL" id="SVD40794.1"/>
    </source>
</evidence>
<proteinExistence type="predicted"/>
<dbReference type="AlphaFoldDB" id="A0A382V2T3"/>
<dbReference type="InterPro" id="IPR011989">
    <property type="entry name" value="ARM-like"/>
</dbReference>
<dbReference type="Gene3D" id="1.25.10.10">
    <property type="entry name" value="Leucine-rich Repeat Variant"/>
    <property type="match status" value="1"/>
</dbReference>
<reference evidence="2" key="1">
    <citation type="submission" date="2018-05" db="EMBL/GenBank/DDBJ databases">
        <authorList>
            <person name="Lanie J.A."/>
            <person name="Ng W.-L."/>
            <person name="Kazmierczak K.M."/>
            <person name="Andrzejewski T.M."/>
            <person name="Davidsen T.M."/>
            <person name="Wayne K.J."/>
            <person name="Tettelin H."/>
            <person name="Glass J.I."/>
            <person name="Rusch D."/>
            <person name="Podicherti R."/>
            <person name="Tsui H.-C.T."/>
            <person name="Winkler M.E."/>
        </authorList>
    </citation>
    <scope>NUCLEOTIDE SEQUENCE</scope>
</reference>
<dbReference type="InterPro" id="IPR016024">
    <property type="entry name" value="ARM-type_fold"/>
</dbReference>
<dbReference type="EMBL" id="UINC01148738">
    <property type="protein sequence ID" value="SVD40794.1"/>
    <property type="molecule type" value="Genomic_DNA"/>
</dbReference>
<dbReference type="SUPFAM" id="SSF48371">
    <property type="entry name" value="ARM repeat"/>
    <property type="match status" value="1"/>
</dbReference>
<dbReference type="Pfam" id="PF13369">
    <property type="entry name" value="Transglut_core2"/>
    <property type="match status" value="1"/>
</dbReference>